<sequence length="88" mass="10350">MELFHIMEQTLEQNKTFIRNHFEEFVNRKNSAIAYQNFASNFIDREEPFVGLASPELVKQTMDKALALTVLKMPSLRWLKMLTLTTSR</sequence>
<comment type="caution">
    <text evidence="1">The sequence shown here is derived from an EMBL/GenBank/DDBJ whole genome shotgun (WGS) entry which is preliminary data.</text>
</comment>
<dbReference type="Proteomes" id="UP000076925">
    <property type="component" value="Unassembled WGS sequence"/>
</dbReference>
<evidence type="ECO:0000313" key="1">
    <source>
        <dbReference type="EMBL" id="KYC44114.1"/>
    </source>
</evidence>
<gene>
    <name evidence="1" type="ORF">WA1_02965</name>
</gene>
<name>A0A139XHE1_9CYAN</name>
<protein>
    <submittedName>
        <fullName evidence="1">Uncharacterized protein</fullName>
    </submittedName>
</protein>
<dbReference type="EMBL" id="ANNX02000012">
    <property type="protein sequence ID" value="KYC44114.1"/>
    <property type="molecule type" value="Genomic_DNA"/>
</dbReference>
<dbReference type="STRING" id="128403.WA1_02965"/>
<proteinExistence type="predicted"/>
<keyword evidence="2" id="KW-1185">Reference proteome</keyword>
<dbReference type="AlphaFoldDB" id="A0A139XHE1"/>
<evidence type="ECO:0000313" key="2">
    <source>
        <dbReference type="Proteomes" id="UP000076925"/>
    </source>
</evidence>
<accession>A0A139XHE1</accession>
<reference evidence="1 2" key="1">
    <citation type="journal article" date="2013" name="Genome Biol. Evol.">
        <title>Genomes of Stigonematalean cyanobacteria (subsection V) and the evolution of oxygenic photosynthesis from prokaryotes to plastids.</title>
        <authorList>
            <person name="Dagan T."/>
            <person name="Roettger M."/>
            <person name="Stucken K."/>
            <person name="Landan G."/>
            <person name="Koch R."/>
            <person name="Major P."/>
            <person name="Gould S.B."/>
            <person name="Goremykin V.V."/>
            <person name="Rippka R."/>
            <person name="Tandeau de Marsac N."/>
            <person name="Gugger M."/>
            <person name="Lockhart P.J."/>
            <person name="Allen J.F."/>
            <person name="Brune I."/>
            <person name="Maus I."/>
            <person name="Puhler A."/>
            <person name="Martin W.F."/>
        </authorList>
    </citation>
    <scope>NUCLEOTIDE SEQUENCE [LARGE SCALE GENOMIC DNA]</scope>
    <source>
        <strain evidence="1 2">PCC 7110</strain>
    </source>
</reference>
<organism evidence="1 2">
    <name type="scientific">Scytonema hofmannii PCC 7110</name>
    <dbReference type="NCBI Taxonomy" id="128403"/>
    <lineage>
        <taxon>Bacteria</taxon>
        <taxon>Bacillati</taxon>
        <taxon>Cyanobacteriota</taxon>
        <taxon>Cyanophyceae</taxon>
        <taxon>Nostocales</taxon>
        <taxon>Scytonemataceae</taxon>
        <taxon>Scytonema</taxon>
    </lineage>
</organism>